<evidence type="ECO:0000313" key="2">
    <source>
        <dbReference type="EMBL" id="MFC3461182.1"/>
    </source>
</evidence>
<dbReference type="Proteomes" id="UP001595665">
    <property type="component" value="Unassembled WGS sequence"/>
</dbReference>
<keyword evidence="1" id="KW-0732">Signal</keyword>
<keyword evidence="3" id="KW-1185">Reference proteome</keyword>
<name>A0ABV7PTL8_9BURK</name>
<evidence type="ECO:0000256" key="1">
    <source>
        <dbReference type="SAM" id="SignalP"/>
    </source>
</evidence>
<feature type="signal peptide" evidence="1">
    <location>
        <begin position="1"/>
        <end position="21"/>
    </location>
</feature>
<dbReference type="EMBL" id="JBHRVV010000001">
    <property type="protein sequence ID" value="MFC3461182.1"/>
    <property type="molecule type" value="Genomic_DNA"/>
</dbReference>
<feature type="chain" id="PRO_5047067020" description="Cytochrome c domain-containing protein" evidence="1">
    <location>
        <begin position="22"/>
        <end position="460"/>
    </location>
</feature>
<sequence>MLIRHACLCLAGTLLTLSALAGAVNPYADHNGKLPAPGEYNGPLFRLSYNYPSGLSAPHMGWRTAIGSGPITTANAAAYVQALKDVVARDMHTLLVDYEEWNAARRGWYNDPWLGAQREAIHGMLVGIEKVDNSLFPKSGLTKPFTTYVITYYNRTAAQTIGRIWGRDPKAPVLAGGATQYAEGAITVKLAFTTADGATWPAMEGALAWPMMMTANATTGHFDRPTLEKGYLMQVDIVVKDSQSAPQTGWVFATLVYDRDTRRGSQGIWDQMVPLGAQWGNDPQVNSAATPGAPLQETWVNPNAPLYALETLGWGGRLSGPNDHALNDISVAGEGGRVLTRNAANSSCLSCHGASQWNAANPKQGMASFMMPLVPPAPGAAPNAGAPYMNSPAPGSSEWLRWFQNRPGDVPMDAGSIAGDYDLALTFRVLPAWHEAMTGKAHALRKLDAAGNAAKGTAGP</sequence>
<accession>A0ABV7PTL8</accession>
<protein>
    <recommendedName>
        <fullName evidence="4">Cytochrome c domain-containing protein</fullName>
    </recommendedName>
</protein>
<organism evidence="2 3">
    <name type="scientific">Massilia haematophila</name>
    <dbReference type="NCBI Taxonomy" id="457923"/>
    <lineage>
        <taxon>Bacteria</taxon>
        <taxon>Pseudomonadati</taxon>
        <taxon>Pseudomonadota</taxon>
        <taxon>Betaproteobacteria</taxon>
        <taxon>Burkholderiales</taxon>
        <taxon>Oxalobacteraceae</taxon>
        <taxon>Telluria group</taxon>
        <taxon>Massilia</taxon>
    </lineage>
</organism>
<evidence type="ECO:0008006" key="4">
    <source>
        <dbReference type="Google" id="ProtNLM"/>
    </source>
</evidence>
<dbReference type="RefSeq" id="WP_379737534.1">
    <property type="nucleotide sequence ID" value="NZ_JBHRVV010000001.1"/>
</dbReference>
<reference evidence="3" key="1">
    <citation type="journal article" date="2019" name="Int. J. Syst. Evol. Microbiol.">
        <title>The Global Catalogue of Microorganisms (GCM) 10K type strain sequencing project: providing services to taxonomists for standard genome sequencing and annotation.</title>
        <authorList>
            <consortium name="The Broad Institute Genomics Platform"/>
            <consortium name="The Broad Institute Genome Sequencing Center for Infectious Disease"/>
            <person name="Wu L."/>
            <person name="Ma J."/>
        </authorList>
    </citation>
    <scope>NUCLEOTIDE SEQUENCE [LARGE SCALE GENOMIC DNA]</scope>
    <source>
        <strain evidence="3">CCM 7480</strain>
    </source>
</reference>
<gene>
    <name evidence="2" type="ORF">ACFOPH_23520</name>
</gene>
<comment type="caution">
    <text evidence="2">The sequence shown here is derived from an EMBL/GenBank/DDBJ whole genome shotgun (WGS) entry which is preliminary data.</text>
</comment>
<proteinExistence type="predicted"/>
<evidence type="ECO:0000313" key="3">
    <source>
        <dbReference type="Proteomes" id="UP001595665"/>
    </source>
</evidence>